<protein>
    <submittedName>
        <fullName evidence="1">Uncharacterized protein</fullName>
    </submittedName>
</protein>
<reference evidence="2" key="1">
    <citation type="submission" date="2008-04" db="EMBL/GenBank/DDBJ databases">
        <title>Complete sequence of chromosome 1 of Burkholderia ambifaria MC40-6.</title>
        <authorList>
            <person name="Copeland A."/>
            <person name="Lucas S."/>
            <person name="Lapidus A."/>
            <person name="Glavina del Rio T."/>
            <person name="Dalin E."/>
            <person name="Tice H."/>
            <person name="Pitluck S."/>
            <person name="Chain P."/>
            <person name="Malfatti S."/>
            <person name="Shin M."/>
            <person name="Vergez L."/>
            <person name="Lang D."/>
            <person name="Schmutz J."/>
            <person name="Larimer F."/>
            <person name="Land M."/>
            <person name="Hauser L."/>
            <person name="Kyrpides N."/>
            <person name="Lykidis A."/>
            <person name="Ramette A."/>
            <person name="Konstantinidis K."/>
            <person name="Tiedje J."/>
            <person name="Richardson P."/>
        </authorList>
    </citation>
    <scope>NUCLEOTIDE SEQUENCE [LARGE SCALE GENOMIC DNA]</scope>
    <source>
        <strain evidence="2">MC40-6</strain>
    </source>
</reference>
<dbReference type="HOGENOM" id="CLU_3096404_0_0_4"/>
<dbReference type="AlphaFoldDB" id="B1YSJ5"/>
<gene>
    <name evidence="1" type="ordered locus">BamMC406_1949</name>
</gene>
<accession>B1YSJ5</accession>
<dbReference type="Proteomes" id="UP000001680">
    <property type="component" value="Chromosome 1"/>
</dbReference>
<sequence>MLFAKRSGVLPFREVLYKSLGKPTDMKQGLSQEARNFLIFMNQMVANNVSQ</sequence>
<proteinExistence type="predicted"/>
<organism evidence="1 2">
    <name type="scientific">Burkholderia ambifaria (strain MC40-6)</name>
    <dbReference type="NCBI Taxonomy" id="398577"/>
    <lineage>
        <taxon>Bacteria</taxon>
        <taxon>Pseudomonadati</taxon>
        <taxon>Pseudomonadota</taxon>
        <taxon>Betaproteobacteria</taxon>
        <taxon>Burkholderiales</taxon>
        <taxon>Burkholderiaceae</taxon>
        <taxon>Burkholderia</taxon>
        <taxon>Burkholderia cepacia complex</taxon>
    </lineage>
</organism>
<dbReference type="KEGG" id="bac:BamMC406_1949"/>
<name>B1YSJ5_BURA4</name>
<evidence type="ECO:0000313" key="1">
    <source>
        <dbReference type="EMBL" id="ACB64431.1"/>
    </source>
</evidence>
<dbReference type="EMBL" id="CP001025">
    <property type="protein sequence ID" value="ACB64431.1"/>
    <property type="molecule type" value="Genomic_DNA"/>
</dbReference>
<evidence type="ECO:0000313" key="2">
    <source>
        <dbReference type="Proteomes" id="UP000001680"/>
    </source>
</evidence>